<evidence type="ECO:0000259" key="1">
    <source>
        <dbReference type="PROSITE" id="PS51782"/>
    </source>
</evidence>
<dbReference type="Gene3D" id="3.10.350.10">
    <property type="entry name" value="LysM domain"/>
    <property type="match status" value="1"/>
</dbReference>
<organism evidence="2">
    <name type="scientific">freshwater metagenome</name>
    <dbReference type="NCBI Taxonomy" id="449393"/>
    <lineage>
        <taxon>unclassified sequences</taxon>
        <taxon>metagenomes</taxon>
        <taxon>ecological metagenomes</taxon>
    </lineage>
</organism>
<evidence type="ECO:0000313" key="2">
    <source>
        <dbReference type="EMBL" id="CAB4950618.1"/>
    </source>
</evidence>
<name>A0A6J7K415_9ZZZZ</name>
<accession>A0A6J7K415</accession>
<protein>
    <submittedName>
        <fullName evidence="2">Unannotated protein</fullName>
    </submittedName>
</protein>
<dbReference type="SMART" id="SM00257">
    <property type="entry name" value="LysM"/>
    <property type="match status" value="1"/>
</dbReference>
<dbReference type="Pfam" id="PF01476">
    <property type="entry name" value="LysM"/>
    <property type="match status" value="1"/>
</dbReference>
<proteinExistence type="predicted"/>
<dbReference type="CDD" id="cd00118">
    <property type="entry name" value="LysM"/>
    <property type="match status" value="1"/>
</dbReference>
<feature type="domain" description="LysM" evidence="1">
    <location>
        <begin position="797"/>
        <end position="840"/>
    </location>
</feature>
<gene>
    <name evidence="2" type="ORF">UFOPK3837_00403</name>
</gene>
<dbReference type="InterPro" id="IPR018392">
    <property type="entry name" value="LysM"/>
</dbReference>
<reference evidence="2" key="1">
    <citation type="submission" date="2020-05" db="EMBL/GenBank/DDBJ databases">
        <authorList>
            <person name="Chiriac C."/>
            <person name="Salcher M."/>
            <person name="Ghai R."/>
            <person name="Kavagutti S V."/>
        </authorList>
    </citation>
    <scope>NUCLEOTIDE SEQUENCE</scope>
</reference>
<dbReference type="PROSITE" id="PS51782">
    <property type="entry name" value="LYSM"/>
    <property type="match status" value="1"/>
</dbReference>
<dbReference type="InterPro" id="IPR036779">
    <property type="entry name" value="LysM_dom_sf"/>
</dbReference>
<sequence>MFPRIRKAFSTAVSVLLVIVGLTVISPANPAQAELTGKMFDPGLIISDSVFFDFGTMSVDQIQAFLNRKVPICNANDGGPTCLRNYAQDTQAKTAEDGRCDALPAKTAQSSAQIIYDIAHACGINPRVLIVLLQKEQGLVQATNPTSYMYKAATGYGCPDSKPEICGKGSKITGLFNQLYRAAGQFQWYGDPRGSFTYLKVGKSVSMRYHPDACKATNSAGSCTKWVNECGTASFVMQSQATANLYYYTPYAPNASALKNLYGSGDACGAYGNRNFWRFYSDWFGSTIGGGFLLKTPSSDTYLIVDSKKYLIDDPDLLTSLAPLGPVGTISTPYLSSFVSSGSLTRLVSSSTGSLYMVDQGKKYTVASCAVALSLTLDCAKAVSLTTNQLAALPTSGVATPLVVDADGNRYLIQNCSKRQILDDASVTAENIRLPARSALALAAFNNLPWGAPIARQGTTFTNSTSGRQGVYVGGKYFEIDDNLAAEVNFGLWFNRSSGTLTTAGLTQINSNVTVGPFVTNALGTYLITTSGRRELLNPAEISTTPVVVNPEFTESISSAGPGIATPVLAQLPNGSVALIASNQKRLVATAADLALLVATIGPATEDFGSTALAAIPDGPIVFAPGATLRSRSTRKLYLVDSYSRLVEFSGPDTFGLLALPTPRLVADSAVEEIKQARYSGQLIKCANKTWIPVLKQIAEVDASAVAAWPARPLGFSTETCAKFVQSTAKIGLFVRDSVTNNLYYIAGGQKHLITNSLIYKALRGTGLGYVRVETAFLKGIPTGANAVAKPAKPVTKTYTVVAGDTLGGIAIKLKTTVSKLKSLNKLTSDIIRVGQVLAIP</sequence>
<dbReference type="AlphaFoldDB" id="A0A6J7K415"/>
<dbReference type="SUPFAM" id="SSF54106">
    <property type="entry name" value="LysM domain"/>
    <property type="match status" value="1"/>
</dbReference>
<dbReference type="EMBL" id="CAFBNO010000009">
    <property type="protein sequence ID" value="CAB4950618.1"/>
    <property type="molecule type" value="Genomic_DNA"/>
</dbReference>